<feature type="transmembrane region" description="Helical" evidence="1">
    <location>
        <begin position="185"/>
        <end position="207"/>
    </location>
</feature>
<keyword evidence="1" id="KW-0472">Membrane</keyword>
<dbReference type="PANTHER" id="PTHR22911:SF79">
    <property type="entry name" value="MOBA-LIKE NTP TRANSFERASE DOMAIN-CONTAINING PROTEIN"/>
    <property type="match status" value="1"/>
</dbReference>
<evidence type="ECO:0000259" key="2">
    <source>
        <dbReference type="Pfam" id="PF00892"/>
    </source>
</evidence>
<organism evidence="3">
    <name type="scientific">freshwater metagenome</name>
    <dbReference type="NCBI Taxonomy" id="449393"/>
    <lineage>
        <taxon>unclassified sequences</taxon>
        <taxon>metagenomes</taxon>
        <taxon>ecological metagenomes</taxon>
    </lineage>
</organism>
<accession>A0A6J6GC92</accession>
<feature type="transmembrane region" description="Helical" evidence="1">
    <location>
        <begin position="99"/>
        <end position="117"/>
    </location>
</feature>
<sequence>MLKSHRGEILLISAALLFAANGIISKVAMSPINNGLSAWQMTQIRATGAFLILLTYFLIFKRDQLRVTKQEIPQLIAFGVIGIAIVQSFYFFAIGRMNVSTALIIEFTAPLWILIYLKFIAKREVSSSMWISLALCFGGLLMIAQVWKGFTLDKWGVAAAFADAFALAFYFLMGEKLGKKRSSGVLTLWGLGVASVVWALLFPWWNFPFAYLNSKSDLLGRFSGQQISGYWLILFIIVMGTILPYLFCIGGLLLLSASTTSVIGMLEPIFAGIFAWWWLSEGFNAIQLIGCVTVFIGIYLADKARYAVGANS</sequence>
<dbReference type="InterPro" id="IPR037185">
    <property type="entry name" value="EmrE-like"/>
</dbReference>
<feature type="transmembrane region" description="Helical" evidence="1">
    <location>
        <begin position="227"/>
        <end position="255"/>
    </location>
</feature>
<name>A0A6J6GC92_9ZZZZ</name>
<evidence type="ECO:0000256" key="1">
    <source>
        <dbReference type="SAM" id="Phobius"/>
    </source>
</evidence>
<feature type="transmembrane region" description="Helical" evidence="1">
    <location>
        <begin position="285"/>
        <end position="301"/>
    </location>
</feature>
<reference evidence="3" key="1">
    <citation type="submission" date="2020-05" db="EMBL/GenBank/DDBJ databases">
        <authorList>
            <person name="Chiriac C."/>
            <person name="Salcher M."/>
            <person name="Ghai R."/>
            <person name="Kavagutti S V."/>
        </authorList>
    </citation>
    <scope>NUCLEOTIDE SEQUENCE</scope>
</reference>
<dbReference type="Pfam" id="PF00892">
    <property type="entry name" value="EamA"/>
    <property type="match status" value="2"/>
</dbReference>
<protein>
    <submittedName>
        <fullName evidence="3">Unannotated protein</fullName>
    </submittedName>
</protein>
<dbReference type="EMBL" id="CAEZUF010000104">
    <property type="protein sequence ID" value="CAB4598070.1"/>
    <property type="molecule type" value="Genomic_DNA"/>
</dbReference>
<gene>
    <name evidence="3" type="ORF">UFOPK1791_00947</name>
</gene>
<feature type="transmembrane region" description="Helical" evidence="1">
    <location>
        <begin position="262"/>
        <end position="279"/>
    </location>
</feature>
<evidence type="ECO:0000313" key="3">
    <source>
        <dbReference type="EMBL" id="CAB4598070.1"/>
    </source>
</evidence>
<dbReference type="GO" id="GO:0016020">
    <property type="term" value="C:membrane"/>
    <property type="evidence" value="ECO:0007669"/>
    <property type="project" value="InterPro"/>
</dbReference>
<dbReference type="SUPFAM" id="SSF103481">
    <property type="entry name" value="Multidrug resistance efflux transporter EmrE"/>
    <property type="match status" value="2"/>
</dbReference>
<dbReference type="InterPro" id="IPR000620">
    <property type="entry name" value="EamA_dom"/>
</dbReference>
<feature type="transmembrane region" description="Helical" evidence="1">
    <location>
        <begin position="41"/>
        <end position="60"/>
    </location>
</feature>
<feature type="transmembrane region" description="Helical" evidence="1">
    <location>
        <begin position="129"/>
        <end position="149"/>
    </location>
</feature>
<feature type="domain" description="EamA" evidence="2">
    <location>
        <begin position="6"/>
        <end position="143"/>
    </location>
</feature>
<proteinExistence type="predicted"/>
<keyword evidence="1" id="KW-1133">Transmembrane helix</keyword>
<dbReference type="AlphaFoldDB" id="A0A6J6GC92"/>
<dbReference type="PANTHER" id="PTHR22911">
    <property type="entry name" value="ACYL-MALONYL CONDENSING ENZYME-RELATED"/>
    <property type="match status" value="1"/>
</dbReference>
<feature type="transmembrane region" description="Helical" evidence="1">
    <location>
        <begin position="155"/>
        <end position="173"/>
    </location>
</feature>
<keyword evidence="1" id="KW-0812">Transmembrane</keyword>
<feature type="domain" description="EamA" evidence="2">
    <location>
        <begin position="155"/>
        <end position="300"/>
    </location>
</feature>
<feature type="transmembrane region" description="Helical" evidence="1">
    <location>
        <begin position="72"/>
        <end position="93"/>
    </location>
</feature>